<dbReference type="Proteomes" id="UP000444721">
    <property type="component" value="Unassembled WGS sequence"/>
</dbReference>
<evidence type="ECO:0000256" key="1">
    <source>
        <dbReference type="SAM" id="Phobius"/>
    </source>
</evidence>
<feature type="signal peptide" evidence="2">
    <location>
        <begin position="1"/>
        <end position="26"/>
    </location>
</feature>
<dbReference type="OrthoDB" id="10257680at2759"/>
<reference evidence="3 4" key="1">
    <citation type="journal article" date="2019" name="Sci. Rep.">
        <title>Nanopore sequencing improves the draft genome of the human pathogenic amoeba Naegleria fowleri.</title>
        <authorList>
            <person name="Liechti N."/>
            <person name="Schurch N."/>
            <person name="Bruggmann R."/>
            <person name="Wittwer M."/>
        </authorList>
    </citation>
    <scope>NUCLEOTIDE SEQUENCE [LARGE SCALE GENOMIC DNA]</scope>
    <source>
        <strain evidence="3 4">ATCC 30894</strain>
    </source>
</reference>
<dbReference type="GeneID" id="68113001"/>
<accession>A0A6A5BLZ4</accession>
<protein>
    <recommendedName>
        <fullName evidence="5">DOMON domain-containing protein</fullName>
    </recommendedName>
</protein>
<keyword evidence="1" id="KW-0472">Membrane</keyword>
<keyword evidence="1" id="KW-1133">Transmembrane helix</keyword>
<comment type="caution">
    <text evidence="3">The sequence shown here is derived from an EMBL/GenBank/DDBJ whole genome shotgun (WGS) entry which is preliminary data.</text>
</comment>
<gene>
    <name evidence="3" type="ORF">FDP41_005783</name>
</gene>
<dbReference type="AlphaFoldDB" id="A0A6A5BLZ4"/>
<feature type="chain" id="PRO_5025554330" description="DOMON domain-containing protein" evidence="2">
    <location>
        <begin position="27"/>
        <end position="268"/>
    </location>
</feature>
<evidence type="ECO:0008006" key="5">
    <source>
        <dbReference type="Google" id="ProtNLM"/>
    </source>
</evidence>
<keyword evidence="4" id="KW-1185">Reference proteome</keyword>
<dbReference type="EMBL" id="VFQX01000048">
    <property type="protein sequence ID" value="KAF0975030.1"/>
    <property type="molecule type" value="Genomic_DNA"/>
</dbReference>
<evidence type="ECO:0000313" key="4">
    <source>
        <dbReference type="Proteomes" id="UP000444721"/>
    </source>
</evidence>
<evidence type="ECO:0000313" key="3">
    <source>
        <dbReference type="EMBL" id="KAF0975030.1"/>
    </source>
</evidence>
<dbReference type="VEuPathDB" id="AmoebaDB:NfTy_045180"/>
<proteinExistence type="predicted"/>
<organism evidence="3 4">
    <name type="scientific">Naegleria fowleri</name>
    <name type="common">Brain eating amoeba</name>
    <dbReference type="NCBI Taxonomy" id="5763"/>
    <lineage>
        <taxon>Eukaryota</taxon>
        <taxon>Discoba</taxon>
        <taxon>Heterolobosea</taxon>
        <taxon>Tetramitia</taxon>
        <taxon>Eutetramitia</taxon>
        <taxon>Vahlkampfiidae</taxon>
        <taxon>Naegleria</taxon>
    </lineage>
</organism>
<dbReference type="OMA" id="DDMCRHN"/>
<keyword evidence="1" id="KW-0812">Transmembrane</keyword>
<dbReference type="VEuPathDB" id="AmoebaDB:FDP41_005783"/>
<keyword evidence="2" id="KW-0732">Signal</keyword>
<name>A0A6A5BLZ4_NAEFO</name>
<sequence>MFQLCHQVAILCCVVLIIICSGVVESAEYENCFQWEDNYFLWTINNSSIKGRAVFKNAAKGWASIGFRTGYEYMTLVDDNGGTDYPKMGKSTLLVGFRDAYLNHYYQEYTSNSDATPQLCTQKQPLIGFTRSSNTSSTNNDDIHIVFERPLILSTTVEGYYQFINGDNSSILFAKNTEKPVSSSKYLDDMCRHNHAEVMPLNFFAPSSCPDAHLIPPLPDYIEPLPSNYYSKLSKEKATANPSYMVNLLNAFVLYLMGSVVLVFLTRV</sequence>
<dbReference type="RefSeq" id="XP_044559743.1">
    <property type="nucleotide sequence ID" value="XM_044709345.1"/>
</dbReference>
<feature type="transmembrane region" description="Helical" evidence="1">
    <location>
        <begin position="244"/>
        <end position="265"/>
    </location>
</feature>
<evidence type="ECO:0000256" key="2">
    <source>
        <dbReference type="SAM" id="SignalP"/>
    </source>
</evidence>